<dbReference type="AlphaFoldDB" id="A0A7W6MU07"/>
<feature type="signal peptide" evidence="1">
    <location>
        <begin position="1"/>
        <end position="20"/>
    </location>
</feature>
<keyword evidence="1" id="KW-0732">Signal</keyword>
<evidence type="ECO:0000256" key="1">
    <source>
        <dbReference type="SAM" id="SignalP"/>
    </source>
</evidence>
<dbReference type="Gene3D" id="3.40.50.10610">
    <property type="entry name" value="ABC-type transport auxiliary lipoprotein component"/>
    <property type="match status" value="1"/>
</dbReference>
<reference evidence="3 4" key="1">
    <citation type="submission" date="2020-08" db="EMBL/GenBank/DDBJ databases">
        <title>Genomic Encyclopedia of Type Strains, Phase IV (KMG-IV): sequencing the most valuable type-strain genomes for metagenomic binning, comparative biology and taxonomic classification.</title>
        <authorList>
            <person name="Goeker M."/>
        </authorList>
    </citation>
    <scope>NUCLEOTIDE SEQUENCE [LARGE SCALE GENOMIC DNA]</scope>
    <source>
        <strain evidence="3 4">DSM 100021</strain>
    </source>
</reference>
<name>A0A7W6MU07_9HYPH</name>
<evidence type="ECO:0000259" key="2">
    <source>
        <dbReference type="Pfam" id="PF03886"/>
    </source>
</evidence>
<dbReference type="Pfam" id="PF03886">
    <property type="entry name" value="ABC_trans_aux"/>
    <property type="match status" value="1"/>
</dbReference>
<accession>A0A7W6MU07</accession>
<evidence type="ECO:0000313" key="4">
    <source>
        <dbReference type="Proteomes" id="UP000544107"/>
    </source>
</evidence>
<comment type="caution">
    <text evidence="3">The sequence shown here is derived from an EMBL/GenBank/DDBJ whole genome shotgun (WGS) entry which is preliminary data.</text>
</comment>
<dbReference type="Proteomes" id="UP000544107">
    <property type="component" value="Unassembled WGS sequence"/>
</dbReference>
<dbReference type="EMBL" id="JACIED010000002">
    <property type="protein sequence ID" value="MBB4007740.1"/>
    <property type="molecule type" value="Genomic_DNA"/>
</dbReference>
<proteinExistence type="predicted"/>
<dbReference type="SUPFAM" id="SSF159594">
    <property type="entry name" value="XCC0632-like"/>
    <property type="match status" value="1"/>
</dbReference>
<protein>
    <submittedName>
        <fullName evidence="3">Cholesterol transport system auxiliary component</fullName>
    </submittedName>
</protein>
<feature type="chain" id="PRO_5030510407" evidence="1">
    <location>
        <begin position="21"/>
        <end position="205"/>
    </location>
</feature>
<feature type="domain" description="ABC-type transport auxiliary lipoprotein component" evidence="2">
    <location>
        <begin position="39"/>
        <end position="197"/>
    </location>
</feature>
<evidence type="ECO:0000313" key="3">
    <source>
        <dbReference type="EMBL" id="MBB4007740.1"/>
    </source>
</evidence>
<organism evidence="3 4">
    <name type="scientific">Allorhizobium taibaishanense</name>
    <dbReference type="NCBI Taxonomy" id="887144"/>
    <lineage>
        <taxon>Bacteria</taxon>
        <taxon>Pseudomonadati</taxon>
        <taxon>Pseudomonadota</taxon>
        <taxon>Alphaproteobacteria</taxon>
        <taxon>Hyphomicrobiales</taxon>
        <taxon>Rhizobiaceae</taxon>
        <taxon>Rhizobium/Agrobacterium group</taxon>
        <taxon>Allorhizobium</taxon>
    </lineage>
</organism>
<dbReference type="InterPro" id="IPR005586">
    <property type="entry name" value="ABC_trans_aux"/>
</dbReference>
<gene>
    <name evidence="3" type="ORF">GGQ71_002003</name>
</gene>
<sequence>MMGYSLAVLRPVAALRAACALSIVGAILVGCGTTPNDTYDLASIKAVTTTQAAQKRQVLVADPTALKVLDSDMIVVRVSGTEMQYLAKSQWSDKLPRMVQSKLVEAFENTGKLGGVGKPGQGLAIDYQLISDIRTFEVEAAGGRRANVEISVKLLNDRNGTVIAQKVFSASVPARGGDNQALINALSQAFAKVSGDIVNWTLTVI</sequence>